<organism evidence="9 10">
    <name type="scientific">Paenibacillus gyeongsangnamensis</name>
    <dbReference type="NCBI Taxonomy" id="3388067"/>
    <lineage>
        <taxon>Bacteria</taxon>
        <taxon>Bacillati</taxon>
        <taxon>Bacillota</taxon>
        <taxon>Bacilli</taxon>
        <taxon>Bacillales</taxon>
        <taxon>Paenibacillaceae</taxon>
        <taxon>Paenibacillus</taxon>
    </lineage>
</organism>
<proteinExistence type="predicted"/>
<dbReference type="EMBL" id="JAQAGZ010000005">
    <property type="protein sequence ID" value="MCZ8512655.1"/>
    <property type="molecule type" value="Genomic_DNA"/>
</dbReference>
<gene>
    <name evidence="9" type="ORF">O9H85_09565</name>
</gene>
<comment type="caution">
    <text evidence="9">The sequence shown here is derived from an EMBL/GenBank/DDBJ whole genome shotgun (WGS) entry which is preliminary data.</text>
</comment>
<feature type="domain" description="HAMP" evidence="8">
    <location>
        <begin position="332"/>
        <end position="383"/>
    </location>
</feature>
<dbReference type="Proteomes" id="UP001527882">
    <property type="component" value="Unassembled WGS sequence"/>
</dbReference>
<keyword evidence="10" id="KW-1185">Reference proteome</keyword>
<feature type="transmembrane region" description="Helical" evidence="7">
    <location>
        <begin position="20"/>
        <end position="41"/>
    </location>
</feature>
<keyword evidence="4" id="KW-0808">Transferase</keyword>
<feature type="transmembrane region" description="Helical" evidence="7">
    <location>
        <begin position="308"/>
        <end position="332"/>
    </location>
</feature>
<dbReference type="PANTHER" id="PTHR34220:SF7">
    <property type="entry name" value="SENSOR HISTIDINE KINASE YPDA"/>
    <property type="match status" value="1"/>
</dbReference>
<dbReference type="PANTHER" id="PTHR34220">
    <property type="entry name" value="SENSOR HISTIDINE KINASE YPDA"/>
    <property type="match status" value="1"/>
</dbReference>
<sequence>MKTSLKSKIQNLGLRNTLILAFSCFIIIPFVTIGGTLSWLYMQSNRSMVLDAAVENNKQIVKNIDASFNPLLRLSMFPEHDPAIFQMMKKDYDALPYPLYERGEDFDTAGGIIRNSMMLYTDLLDSVAIYQSKNRIIVGRSNNEYMNHRYLETEFYREPFVQKILQKRGLVVPVGVHPERLMSTNSSPVVSIGRAVVDPYTKDILGLILLNVGIDKLKTLWSDIHFTDSTRFYLIDENQNIVYSNNPSEYGLPAAGALGQDIDFVHGEEQQTRENDMNYFIMSTSLVTGWKALTIIPKNELFGFVNTIVRTILIALLLLLGLSIIASVYIALGITKPLFILNGKMKQIAQGNMDVKIDIQQGDVGKISVTVDHMLSEIRRLIQRIYNEEQAKRKVEMLALQSQIRPHFIYNTLNVIKWMAKMQGAKGIEDALTAFSSVIRFTAKTESDFVTVNEEVEFIRSYTKILDFRYMNKFEVIFEIDPAVMEYRTLKFLLQPLVENAVFHGFDGIPYKGLLSIRIREEAGNLVMEVADNGKGMAPAQLESPEPRGTADQMNSIGIRNIRERIRLHYGEGYGLSMTSENNNGTTATIVVPVMKQEEEGEPE</sequence>
<keyword evidence="3" id="KW-0597">Phosphoprotein</keyword>
<dbReference type="Gene3D" id="3.30.565.10">
    <property type="entry name" value="Histidine kinase-like ATPase, C-terminal domain"/>
    <property type="match status" value="1"/>
</dbReference>
<evidence type="ECO:0000313" key="9">
    <source>
        <dbReference type="EMBL" id="MCZ8512655.1"/>
    </source>
</evidence>
<name>A0ABT4Q704_9BACL</name>
<dbReference type="InterPro" id="IPR003594">
    <property type="entry name" value="HATPase_dom"/>
</dbReference>
<evidence type="ECO:0000256" key="1">
    <source>
        <dbReference type="ARBA" id="ARBA00004651"/>
    </source>
</evidence>
<evidence type="ECO:0000256" key="5">
    <source>
        <dbReference type="ARBA" id="ARBA00022777"/>
    </source>
</evidence>
<keyword evidence="2" id="KW-1003">Cell membrane</keyword>
<evidence type="ECO:0000256" key="2">
    <source>
        <dbReference type="ARBA" id="ARBA00022475"/>
    </source>
</evidence>
<comment type="subcellular location">
    <subcellularLocation>
        <location evidence="1">Cell membrane</location>
        <topology evidence="1">Multi-pass membrane protein</topology>
    </subcellularLocation>
</comment>
<evidence type="ECO:0000256" key="6">
    <source>
        <dbReference type="ARBA" id="ARBA00023136"/>
    </source>
</evidence>
<dbReference type="GO" id="GO:0016301">
    <property type="term" value="F:kinase activity"/>
    <property type="evidence" value="ECO:0007669"/>
    <property type="project" value="UniProtKB-KW"/>
</dbReference>
<accession>A0ABT4Q704</accession>
<reference evidence="9 10" key="1">
    <citation type="submission" date="2022-12" db="EMBL/GenBank/DDBJ databases">
        <title>Draft genome sequence of Paenibacillus sp. dW9.</title>
        <authorList>
            <person name="Choi E.-W."/>
            <person name="Kim D.-U."/>
        </authorList>
    </citation>
    <scope>NUCLEOTIDE SEQUENCE [LARGE SCALE GENOMIC DNA]</scope>
    <source>
        <strain evidence="10">dW9</strain>
    </source>
</reference>
<evidence type="ECO:0000313" key="10">
    <source>
        <dbReference type="Proteomes" id="UP001527882"/>
    </source>
</evidence>
<protein>
    <submittedName>
        <fullName evidence="9">Histidine kinase</fullName>
    </submittedName>
</protein>
<dbReference type="Pfam" id="PF02518">
    <property type="entry name" value="HATPase_c"/>
    <property type="match status" value="1"/>
</dbReference>
<keyword evidence="7" id="KW-1133">Transmembrane helix</keyword>
<dbReference type="InterPro" id="IPR050640">
    <property type="entry name" value="Bact_2-comp_sensor_kinase"/>
</dbReference>
<dbReference type="SUPFAM" id="SSF158472">
    <property type="entry name" value="HAMP domain-like"/>
    <property type="match status" value="1"/>
</dbReference>
<dbReference type="RefSeq" id="WP_269881102.1">
    <property type="nucleotide sequence ID" value="NZ_JAQAGZ010000005.1"/>
</dbReference>
<dbReference type="InterPro" id="IPR010559">
    <property type="entry name" value="Sig_transdc_His_kin_internal"/>
</dbReference>
<dbReference type="SMART" id="SM00304">
    <property type="entry name" value="HAMP"/>
    <property type="match status" value="1"/>
</dbReference>
<dbReference type="InterPro" id="IPR003660">
    <property type="entry name" value="HAMP_dom"/>
</dbReference>
<dbReference type="Pfam" id="PF06580">
    <property type="entry name" value="His_kinase"/>
    <property type="match status" value="1"/>
</dbReference>
<keyword evidence="6 7" id="KW-0472">Membrane</keyword>
<dbReference type="CDD" id="cd06225">
    <property type="entry name" value="HAMP"/>
    <property type="match status" value="1"/>
</dbReference>
<dbReference type="SMART" id="SM00387">
    <property type="entry name" value="HATPase_c"/>
    <property type="match status" value="1"/>
</dbReference>
<evidence type="ECO:0000256" key="3">
    <source>
        <dbReference type="ARBA" id="ARBA00022553"/>
    </source>
</evidence>
<keyword evidence="5 9" id="KW-0418">Kinase</keyword>
<evidence type="ECO:0000256" key="7">
    <source>
        <dbReference type="SAM" id="Phobius"/>
    </source>
</evidence>
<dbReference type="PROSITE" id="PS50885">
    <property type="entry name" value="HAMP"/>
    <property type="match status" value="1"/>
</dbReference>
<dbReference type="Gene3D" id="1.10.287.130">
    <property type="match status" value="1"/>
</dbReference>
<keyword evidence="7" id="KW-0812">Transmembrane</keyword>
<evidence type="ECO:0000259" key="8">
    <source>
        <dbReference type="PROSITE" id="PS50885"/>
    </source>
</evidence>
<dbReference type="SUPFAM" id="SSF55874">
    <property type="entry name" value="ATPase domain of HSP90 chaperone/DNA topoisomerase II/histidine kinase"/>
    <property type="match status" value="1"/>
</dbReference>
<dbReference type="Gene3D" id="3.30.450.20">
    <property type="entry name" value="PAS domain"/>
    <property type="match status" value="1"/>
</dbReference>
<dbReference type="InterPro" id="IPR036890">
    <property type="entry name" value="HATPase_C_sf"/>
</dbReference>
<evidence type="ECO:0000256" key="4">
    <source>
        <dbReference type="ARBA" id="ARBA00022679"/>
    </source>
</evidence>